<name>A0A1C6TMV2_9ACTN</name>
<evidence type="ECO:0000256" key="2">
    <source>
        <dbReference type="ARBA" id="ARBA00023125"/>
    </source>
</evidence>
<keyword evidence="9" id="KW-1185">Reference proteome</keyword>
<dbReference type="InterPro" id="IPR036271">
    <property type="entry name" value="Tet_transcr_reg_TetR-rel_C_sf"/>
</dbReference>
<reference evidence="6 8" key="1">
    <citation type="submission" date="2018-07" db="EMBL/GenBank/DDBJ databases">
        <authorList>
            <person name="Ye Y."/>
        </authorList>
    </citation>
    <scope>NUCLEOTIDE SEQUENCE [LARGE SCALE GENOMIC DNA]</scope>
    <source>
        <strain evidence="6">110B</strain>
        <strain evidence="8">H14(2018)</strain>
    </source>
</reference>
<evidence type="ECO:0000313" key="7">
    <source>
        <dbReference type="EMBL" id="KAB1117951.1"/>
    </source>
</evidence>
<sequence length="184" mass="19640">MTRSDAERNRRILLNAAAEALAENPGASIAQVARTAGLARATVYRHFRTRQDLLEAMRAEALVSAAEAIAGSRLDEGDPLDALRRAVDALASHGVRFRALLVEGAELDPTFLQGRAEVLAPLHEVVRRGQKAGLIRPELPAQWVVTAMAALLAAGVRTLASGTDHRTVANLIFETLTDGVGTHP</sequence>
<dbReference type="EMBL" id="CP031263">
    <property type="protein sequence ID" value="AXH93618.1"/>
    <property type="molecule type" value="Genomic_DNA"/>
</dbReference>
<dbReference type="PANTHER" id="PTHR30055:SF234">
    <property type="entry name" value="HTH-TYPE TRANSCRIPTIONAL REGULATOR BETI"/>
    <property type="match status" value="1"/>
</dbReference>
<dbReference type="Proteomes" id="UP000253958">
    <property type="component" value="Chromosome"/>
</dbReference>
<dbReference type="GO" id="GO:0000976">
    <property type="term" value="F:transcription cis-regulatory region binding"/>
    <property type="evidence" value="ECO:0007669"/>
    <property type="project" value="TreeGrafter"/>
</dbReference>
<dbReference type="RefSeq" id="WP_091331290.1">
    <property type="nucleotide sequence ID" value="NZ_JBIYZC010000144.1"/>
</dbReference>
<evidence type="ECO:0000259" key="5">
    <source>
        <dbReference type="PROSITE" id="PS50977"/>
    </source>
</evidence>
<organism evidence="6 8">
    <name type="scientific">Micromonospora aurantiaca</name>
    <name type="common">nom. illeg.</name>
    <dbReference type="NCBI Taxonomy" id="47850"/>
    <lineage>
        <taxon>Bacteria</taxon>
        <taxon>Bacillati</taxon>
        <taxon>Actinomycetota</taxon>
        <taxon>Actinomycetes</taxon>
        <taxon>Micromonosporales</taxon>
        <taxon>Micromonosporaceae</taxon>
        <taxon>Micromonospora</taxon>
    </lineage>
</organism>
<feature type="domain" description="HTH tetR-type" evidence="5">
    <location>
        <begin position="7"/>
        <end position="65"/>
    </location>
</feature>
<protein>
    <submittedName>
        <fullName evidence="6">TetR/AcrR family transcriptional regulator</fullName>
    </submittedName>
</protein>
<feature type="DNA-binding region" description="H-T-H motif" evidence="4">
    <location>
        <begin position="28"/>
        <end position="47"/>
    </location>
</feature>
<dbReference type="Pfam" id="PF00440">
    <property type="entry name" value="TetR_N"/>
    <property type="match status" value="1"/>
</dbReference>
<evidence type="ECO:0000313" key="6">
    <source>
        <dbReference type="EMBL" id="AXH93618.1"/>
    </source>
</evidence>
<accession>A0A1C6TMV2</accession>
<evidence type="ECO:0000313" key="8">
    <source>
        <dbReference type="Proteomes" id="UP000253958"/>
    </source>
</evidence>
<dbReference type="SUPFAM" id="SSF48498">
    <property type="entry name" value="Tetracyclin repressor-like, C-terminal domain"/>
    <property type="match status" value="1"/>
</dbReference>
<dbReference type="Proteomes" id="UP000471364">
    <property type="component" value="Unassembled WGS sequence"/>
</dbReference>
<dbReference type="Gene3D" id="1.10.357.10">
    <property type="entry name" value="Tetracycline Repressor, domain 2"/>
    <property type="match status" value="1"/>
</dbReference>
<dbReference type="SUPFAM" id="SSF46689">
    <property type="entry name" value="Homeodomain-like"/>
    <property type="match status" value="1"/>
</dbReference>
<dbReference type="InterPro" id="IPR009057">
    <property type="entry name" value="Homeodomain-like_sf"/>
</dbReference>
<evidence type="ECO:0000256" key="3">
    <source>
        <dbReference type="ARBA" id="ARBA00023163"/>
    </source>
</evidence>
<keyword evidence="3" id="KW-0804">Transcription</keyword>
<evidence type="ECO:0000256" key="4">
    <source>
        <dbReference type="PROSITE-ProRule" id="PRU00335"/>
    </source>
</evidence>
<dbReference type="InterPro" id="IPR001647">
    <property type="entry name" value="HTH_TetR"/>
</dbReference>
<dbReference type="EMBL" id="WAAR01000016">
    <property type="protein sequence ID" value="KAB1117951.1"/>
    <property type="molecule type" value="Genomic_DNA"/>
</dbReference>
<proteinExistence type="predicted"/>
<reference evidence="7 9" key="3">
    <citation type="submission" date="2019-09" db="EMBL/GenBank/DDBJ databases">
        <title>High taxonomic diversity of Micromonospora strains isolated from Medicago sativa nodules in different geographical locations.</title>
        <authorList>
            <person name="Martinez-Hidalgo P."/>
            <person name="Flores-Felix J.D."/>
            <person name="Velazquez E."/>
            <person name="Brau L."/>
            <person name="Trujillo M.E."/>
            <person name="Martinez-Molina E."/>
        </authorList>
    </citation>
    <scope>NUCLEOTIDE SEQUENCE [LARGE SCALE GENOMIC DNA]</scope>
    <source>
        <strain evidence="7 9">ALFB5</strain>
    </source>
</reference>
<evidence type="ECO:0000313" key="9">
    <source>
        <dbReference type="Proteomes" id="UP000471364"/>
    </source>
</evidence>
<keyword evidence="1" id="KW-0805">Transcription regulation</keyword>
<keyword evidence="2 4" id="KW-0238">DNA-binding</keyword>
<dbReference type="InterPro" id="IPR050109">
    <property type="entry name" value="HTH-type_TetR-like_transc_reg"/>
</dbReference>
<dbReference type="PANTHER" id="PTHR30055">
    <property type="entry name" value="HTH-TYPE TRANSCRIPTIONAL REGULATOR RUTR"/>
    <property type="match status" value="1"/>
</dbReference>
<dbReference type="PROSITE" id="PS50977">
    <property type="entry name" value="HTH_TETR_2"/>
    <property type="match status" value="1"/>
</dbReference>
<evidence type="ECO:0000256" key="1">
    <source>
        <dbReference type="ARBA" id="ARBA00023015"/>
    </source>
</evidence>
<dbReference type="GO" id="GO:0003700">
    <property type="term" value="F:DNA-binding transcription factor activity"/>
    <property type="evidence" value="ECO:0007669"/>
    <property type="project" value="TreeGrafter"/>
</dbReference>
<gene>
    <name evidence="6" type="ORF">DVH21_28930</name>
    <name evidence="7" type="ORF">F6X54_05790</name>
</gene>
<reference evidence="6 8" key="2">
    <citation type="submission" date="2018-08" db="EMBL/GenBank/DDBJ databases">
        <title>Streptomyces kandeliansis sp. nov., an endophytic bacterium isolated from mangrove plant.</title>
        <authorList>
            <person name="Wang R."/>
        </authorList>
    </citation>
    <scope>NUCLEOTIDE SEQUENCE [LARGE SCALE GENOMIC DNA]</scope>
    <source>
        <strain evidence="6">110B</strain>
        <strain evidence="8">H14(2018)</strain>
    </source>
</reference>
<dbReference type="AlphaFoldDB" id="A0A1C6TMV2"/>